<protein>
    <recommendedName>
        <fullName evidence="3">Phosphoprotein phosphatase</fullName>
    </recommendedName>
</protein>
<dbReference type="InterPro" id="IPR002554">
    <property type="entry name" value="PP2A_B56"/>
</dbReference>
<reference evidence="1" key="1">
    <citation type="submission" date="2016-10" db="EMBL/GenBank/DDBJ databases">
        <authorList>
            <person name="Benchimol M."/>
            <person name="Almeida L.G."/>
            <person name="Vasconcelos A.T."/>
            <person name="Perreira-Neves A."/>
            <person name="Rosa I.A."/>
            <person name="Tasca T."/>
            <person name="Bogo M.R."/>
            <person name="de Souza W."/>
        </authorList>
    </citation>
    <scope>NUCLEOTIDE SEQUENCE [LARGE SCALE GENOMIC DNA]</scope>
    <source>
        <strain evidence="1">K</strain>
    </source>
</reference>
<dbReference type="Gene3D" id="1.25.10.10">
    <property type="entry name" value="Leucine-rich Repeat Variant"/>
    <property type="match status" value="1"/>
</dbReference>
<dbReference type="SUPFAM" id="SSF48371">
    <property type="entry name" value="ARM repeat"/>
    <property type="match status" value="1"/>
</dbReference>
<sequence>MLKNRYIGRSSSLTLFVPESGNQSVFSRYFKNYRKQNKFNSSPNNFQRNIRITKPDSIDPICDLDEADEYLPSSPQNNSVFYGRNLKLPKLPPLPSFSLINNNSNDTVNNNLVINSSCSNGNFCNFNNFAFNGNFISNSNSSNSCAGKMSRNSKVARSNSTFKGLLKNNNNNNNSNNINLNNSINSNYKSDKSDAAFNLSFYTSLFKKKLKLCKKRCNFHHDDADVQAKQIKKDTLNEILQAFTNDFNVRQFPQSLIEKTLKMIFANIERKLNFYDPRIYESDDIPSLSNPEMQHLGIIYQILEQLVRSIPFNRVFQLKTINRLLKVISSPDADERQYIQNIILTYYYHHNNEIDAILIMLINYIICNSELNFNRTDACYQATEHQNRYFNKAYGQFHNSHNTYENHKLMNGFSLNLNDINNAYQCKSHFVGFYLSPYAIGSTIQIIHSIMLTLNEIPSDYDDLFVGFIIPLIGSPYFPHFTTQLTQFIMFYITIQQKYGYEVVMSIARYWPETRNEKQTGFIKLLASVLPIVSPKEISYCITKVFALFETASQSMSIKVANAAFVSFIDPLLEPIFREYTQIGFSIIYESFLIANKYHWCQSVRDNAKMALMYMRKLNPKDFKQLDDIPQVLPRFVQDPVIQKWANIARQASIKDPSIHLMSELTMISRIFTTRPKNARNYFAGAVASRRNSAGNPIQYITPTVERKSPLLLSLPPR</sequence>
<dbReference type="GO" id="GO:0007165">
    <property type="term" value="P:signal transduction"/>
    <property type="evidence" value="ECO:0007669"/>
    <property type="project" value="InterPro"/>
</dbReference>
<keyword evidence="2" id="KW-1185">Reference proteome</keyword>
<dbReference type="PANTHER" id="PTHR10257">
    <property type="entry name" value="SERINE/THREONINE PROTEIN PHOSPHATASE 2A PP2A REGULATORY SUBUNIT B"/>
    <property type="match status" value="1"/>
</dbReference>
<dbReference type="GeneID" id="94831384"/>
<proteinExistence type="predicted"/>
<dbReference type="InterPro" id="IPR011989">
    <property type="entry name" value="ARM-like"/>
</dbReference>
<dbReference type="GO" id="GO:0019888">
    <property type="term" value="F:protein phosphatase regulator activity"/>
    <property type="evidence" value="ECO:0007669"/>
    <property type="project" value="InterPro"/>
</dbReference>
<evidence type="ECO:0000313" key="2">
    <source>
        <dbReference type="Proteomes" id="UP000179807"/>
    </source>
</evidence>
<comment type="caution">
    <text evidence="1">The sequence shown here is derived from an EMBL/GenBank/DDBJ whole genome shotgun (WGS) entry which is preliminary data.</text>
</comment>
<dbReference type="VEuPathDB" id="TrichDB:TRFO_12515"/>
<dbReference type="AlphaFoldDB" id="A0A1J4L5W9"/>
<dbReference type="GO" id="GO:0000159">
    <property type="term" value="C:protein phosphatase type 2A complex"/>
    <property type="evidence" value="ECO:0007669"/>
    <property type="project" value="InterPro"/>
</dbReference>
<organism evidence="1 2">
    <name type="scientific">Tritrichomonas foetus</name>
    <dbReference type="NCBI Taxonomy" id="1144522"/>
    <lineage>
        <taxon>Eukaryota</taxon>
        <taxon>Metamonada</taxon>
        <taxon>Parabasalia</taxon>
        <taxon>Tritrichomonadida</taxon>
        <taxon>Tritrichomonadidae</taxon>
        <taxon>Tritrichomonas</taxon>
    </lineage>
</organism>
<accession>A0A1J4L5W9</accession>
<dbReference type="InterPro" id="IPR016024">
    <property type="entry name" value="ARM-type_fold"/>
</dbReference>
<dbReference type="RefSeq" id="XP_068370477.1">
    <property type="nucleotide sequence ID" value="XM_068496680.1"/>
</dbReference>
<gene>
    <name evidence="1" type="ORF">TRFO_12515</name>
</gene>
<dbReference type="EMBL" id="MLAK01000014">
    <property type="protein sequence ID" value="OHT17341.1"/>
    <property type="molecule type" value="Genomic_DNA"/>
</dbReference>
<name>A0A1J4L5W9_9EUKA</name>
<evidence type="ECO:0008006" key="3">
    <source>
        <dbReference type="Google" id="ProtNLM"/>
    </source>
</evidence>
<dbReference type="PANTHER" id="PTHR10257:SF3">
    <property type="entry name" value="SERINE_THREONINE-PROTEIN PHOSPHATASE 2A 56 KDA REGULATORY SUBUNIT GAMMA ISOFORM"/>
    <property type="match status" value="1"/>
</dbReference>
<evidence type="ECO:0000313" key="1">
    <source>
        <dbReference type="EMBL" id="OHT17341.1"/>
    </source>
</evidence>
<dbReference type="Pfam" id="PF01603">
    <property type="entry name" value="B56"/>
    <property type="match status" value="1"/>
</dbReference>
<dbReference type="Proteomes" id="UP000179807">
    <property type="component" value="Unassembled WGS sequence"/>
</dbReference>